<comment type="caution">
    <text evidence="2">The sequence shown here is derived from an EMBL/GenBank/DDBJ whole genome shotgun (WGS) entry which is preliminary data.</text>
</comment>
<keyword evidence="3" id="KW-1185">Reference proteome</keyword>
<evidence type="ECO:0000313" key="3">
    <source>
        <dbReference type="Proteomes" id="UP000770661"/>
    </source>
</evidence>
<proteinExistence type="predicted"/>
<dbReference type="AlphaFoldDB" id="A0A8J5CZF7"/>
<feature type="region of interest" description="Disordered" evidence="1">
    <location>
        <begin position="21"/>
        <end position="62"/>
    </location>
</feature>
<reference evidence="2" key="1">
    <citation type="submission" date="2020-07" db="EMBL/GenBank/DDBJ databases">
        <title>The High-quality genome of the commercially important snow crab, Chionoecetes opilio.</title>
        <authorList>
            <person name="Jeong J.-H."/>
            <person name="Ryu S."/>
        </authorList>
    </citation>
    <scope>NUCLEOTIDE SEQUENCE</scope>
    <source>
        <strain evidence="2">MADBK_172401_WGS</strain>
        <tissue evidence="2">Digestive gland</tissue>
    </source>
</reference>
<dbReference type="Proteomes" id="UP000770661">
    <property type="component" value="Unassembled WGS sequence"/>
</dbReference>
<accession>A0A8J5CZF7</accession>
<gene>
    <name evidence="2" type="ORF">GWK47_043839</name>
</gene>
<sequence>MVSRGVRSALDQTSVSDRKVLRIPGPQILGTDPKKQRASGRLAPATVPAGRGKSRKPSSLTPLLPLWDGKTADCTVRGWVGGYPRSGDGVQKLIGVPKLANGVEKRGWERRGEASGDWGSQSVWGYVVRSTAANNGALAGACPCWSRNWSAL</sequence>
<name>A0A8J5CZF7_CHIOP</name>
<evidence type="ECO:0000256" key="1">
    <source>
        <dbReference type="SAM" id="MobiDB-lite"/>
    </source>
</evidence>
<protein>
    <submittedName>
        <fullName evidence="2">Uncharacterized protein</fullName>
    </submittedName>
</protein>
<organism evidence="2 3">
    <name type="scientific">Chionoecetes opilio</name>
    <name type="common">Atlantic snow crab</name>
    <name type="synonym">Cancer opilio</name>
    <dbReference type="NCBI Taxonomy" id="41210"/>
    <lineage>
        <taxon>Eukaryota</taxon>
        <taxon>Metazoa</taxon>
        <taxon>Ecdysozoa</taxon>
        <taxon>Arthropoda</taxon>
        <taxon>Crustacea</taxon>
        <taxon>Multicrustacea</taxon>
        <taxon>Malacostraca</taxon>
        <taxon>Eumalacostraca</taxon>
        <taxon>Eucarida</taxon>
        <taxon>Decapoda</taxon>
        <taxon>Pleocyemata</taxon>
        <taxon>Brachyura</taxon>
        <taxon>Eubrachyura</taxon>
        <taxon>Majoidea</taxon>
        <taxon>Majidae</taxon>
        <taxon>Chionoecetes</taxon>
    </lineage>
</organism>
<dbReference type="EMBL" id="JACEEZ010009054">
    <property type="protein sequence ID" value="KAG0722820.1"/>
    <property type="molecule type" value="Genomic_DNA"/>
</dbReference>
<evidence type="ECO:0000313" key="2">
    <source>
        <dbReference type="EMBL" id="KAG0722820.1"/>
    </source>
</evidence>